<feature type="compositionally biased region" description="Polar residues" evidence="1">
    <location>
        <begin position="574"/>
        <end position="596"/>
    </location>
</feature>
<keyword evidence="4" id="KW-1185">Reference proteome</keyword>
<feature type="region of interest" description="Disordered" evidence="1">
    <location>
        <begin position="169"/>
        <end position="190"/>
    </location>
</feature>
<evidence type="ECO:0000313" key="4">
    <source>
        <dbReference type="Proteomes" id="UP000215335"/>
    </source>
</evidence>
<feature type="compositionally biased region" description="Basic and acidic residues" evidence="1">
    <location>
        <begin position="545"/>
        <end position="565"/>
    </location>
</feature>
<feature type="region of interest" description="Disordered" evidence="1">
    <location>
        <begin position="343"/>
        <end position="364"/>
    </location>
</feature>
<dbReference type="InterPro" id="IPR031813">
    <property type="entry name" value="DUF4745"/>
</dbReference>
<feature type="compositionally biased region" description="Basic and acidic residues" evidence="1">
    <location>
        <begin position="504"/>
        <end position="536"/>
    </location>
</feature>
<accession>A0A232FA57</accession>
<dbReference type="OrthoDB" id="8183351at2759"/>
<gene>
    <name evidence="3" type="ORF">TSAR_015340</name>
</gene>
<evidence type="ECO:0000256" key="1">
    <source>
        <dbReference type="SAM" id="MobiDB-lite"/>
    </source>
</evidence>
<dbReference type="Pfam" id="PF15923">
    <property type="entry name" value="DUF4745"/>
    <property type="match status" value="1"/>
</dbReference>
<reference evidence="3 4" key="1">
    <citation type="journal article" date="2017" name="Curr. Biol.">
        <title>The Evolution of Venom by Co-option of Single-Copy Genes.</title>
        <authorList>
            <person name="Martinson E.O."/>
            <person name="Mrinalini"/>
            <person name="Kelkar Y.D."/>
            <person name="Chang C.H."/>
            <person name="Werren J.H."/>
        </authorList>
    </citation>
    <scope>NUCLEOTIDE SEQUENCE [LARGE SCALE GENOMIC DNA]</scope>
    <source>
        <strain evidence="3 4">Alberta</strain>
        <tissue evidence="3">Whole body</tissue>
    </source>
</reference>
<proteinExistence type="predicted"/>
<protein>
    <recommendedName>
        <fullName evidence="2">DUF4745 domain-containing protein</fullName>
    </recommendedName>
</protein>
<feature type="compositionally biased region" description="Basic and acidic residues" evidence="1">
    <location>
        <begin position="104"/>
        <end position="116"/>
    </location>
</feature>
<feature type="region of interest" description="Disordered" evidence="1">
    <location>
        <begin position="502"/>
        <end position="596"/>
    </location>
</feature>
<dbReference type="EMBL" id="NNAY01000629">
    <property type="protein sequence ID" value="OXU27313.1"/>
    <property type="molecule type" value="Genomic_DNA"/>
</dbReference>
<feature type="domain" description="DUF4745" evidence="2">
    <location>
        <begin position="187"/>
        <end position="306"/>
    </location>
</feature>
<feature type="compositionally biased region" description="Polar residues" evidence="1">
    <location>
        <begin position="181"/>
        <end position="190"/>
    </location>
</feature>
<sequence length="657" mass="73101">MSYTLPIRRRERRLQTNSITAGEKAVRLVASRYRGGSGGGKKERVYTASKRAPFPSLAEHRISVDSRRFASCESFRACFEGREFRNRRRLKYCARKDNIKKETALPTVDRRADDISRSMAPPGEAAELHRPDSKQQQPGRNRESSPLLMIARELSMNLSLSCRPQQVAKSEALDMAEPGGSQKSAGDNQISHSQMDVNECLASWLTYLQMLNGLCSAGTKLALSLQALLSVHESVAQCKLTGQCLAGWEELTRATNVASHTVKKHVVAAMKDYEVLDNSRVEKHDILRDNLLTFINLQYQFCVACCKCLGSMAECSCSQDGSECDIAALQQCFERLYSSPPPTGVSSASSTQQPSQHSSHRSPLPYSLFPLQVQRRWSETAAADMTSESAEQTLRRWSMPWDCRHVTEWPRQEVRRLRVPVQDRSRSTTPDSLWKSTMTSQDGLREAIQLLSCKPGVKFSSQQSSYGAHHVPGLTLTTCSYETIGYESSAVWPDSRSVHSSKCWPHDSHSSDHSDHSGHRDSDHSVHSGEHRDSEHSGGSGSAHGDSKDSIHSHHSDYSCHRESDPGVVDLLSSRKNSSSTDSCLSAHSRSGSESAATAGVSMIFRSFLTKRFENPERKLRCFQESVRSNLYSMWSGSDLSFIKLPESSEIPDDSTI</sequence>
<feature type="region of interest" description="Disordered" evidence="1">
    <location>
        <begin position="104"/>
        <end position="143"/>
    </location>
</feature>
<name>A0A232FA57_9HYME</name>
<dbReference type="AlphaFoldDB" id="A0A232FA57"/>
<evidence type="ECO:0000259" key="2">
    <source>
        <dbReference type="Pfam" id="PF15923"/>
    </source>
</evidence>
<dbReference type="Proteomes" id="UP000215335">
    <property type="component" value="Unassembled WGS sequence"/>
</dbReference>
<evidence type="ECO:0000313" key="3">
    <source>
        <dbReference type="EMBL" id="OXU27313.1"/>
    </source>
</evidence>
<comment type="caution">
    <text evidence="3">The sequence shown here is derived from an EMBL/GenBank/DDBJ whole genome shotgun (WGS) entry which is preliminary data.</text>
</comment>
<organism evidence="3 4">
    <name type="scientific">Trichomalopsis sarcophagae</name>
    <dbReference type="NCBI Taxonomy" id="543379"/>
    <lineage>
        <taxon>Eukaryota</taxon>
        <taxon>Metazoa</taxon>
        <taxon>Ecdysozoa</taxon>
        <taxon>Arthropoda</taxon>
        <taxon>Hexapoda</taxon>
        <taxon>Insecta</taxon>
        <taxon>Pterygota</taxon>
        <taxon>Neoptera</taxon>
        <taxon>Endopterygota</taxon>
        <taxon>Hymenoptera</taxon>
        <taxon>Apocrita</taxon>
        <taxon>Proctotrupomorpha</taxon>
        <taxon>Chalcidoidea</taxon>
        <taxon>Pteromalidae</taxon>
        <taxon>Pteromalinae</taxon>
        <taxon>Trichomalopsis</taxon>
    </lineage>
</organism>
<feature type="compositionally biased region" description="Low complexity" evidence="1">
    <location>
        <begin position="346"/>
        <end position="363"/>
    </location>
</feature>